<evidence type="ECO:0000256" key="1">
    <source>
        <dbReference type="SAM" id="SignalP"/>
    </source>
</evidence>
<gene>
    <name evidence="2" type="ORF">BU14_2634s0001</name>
</gene>
<organism evidence="2 3">
    <name type="scientific">Porphyra umbilicalis</name>
    <name type="common">Purple laver</name>
    <name type="synonym">Red alga</name>
    <dbReference type="NCBI Taxonomy" id="2786"/>
    <lineage>
        <taxon>Eukaryota</taxon>
        <taxon>Rhodophyta</taxon>
        <taxon>Bangiophyceae</taxon>
        <taxon>Bangiales</taxon>
        <taxon>Bangiaceae</taxon>
        <taxon>Porphyra</taxon>
    </lineage>
</organism>
<evidence type="ECO:0008006" key="4">
    <source>
        <dbReference type="Google" id="ProtNLM"/>
    </source>
</evidence>
<sequence length="345" mass="35967">MAPPPRGVWLTRLAAAAAVAAAVATPTCGRAWWIPASRRSACGDCGKSTWTGACVALPRACGGQPDAVCVARAGDPAAAADGAPAWLPAVRPPAAVVFECQRCVPPPPVDVAAAARGYEAAIARVFEPLTQPPAVPIGMVVAGRPPPGTFASTAGGRIAPLGTFGSLDDTLEYFLGVIPSVGMRLLNATVSQFFASPPYAYATVDFVVRHTPTGAVGRASHVGAWRFNEAGLITAYDLTFVGITELLAGFGFDFASREQVETVLIPRLCGGIMTLCTGDHVQYASVAACVDFLRTLPTKDFSSGNIAACRQLHLPLTNFRPEIHCAHVGRSGGGKCVDRSFDDRY</sequence>
<dbReference type="EMBL" id="KV920413">
    <property type="protein sequence ID" value="OSX68525.1"/>
    <property type="molecule type" value="Genomic_DNA"/>
</dbReference>
<feature type="chain" id="PRO_5013253687" description="SnoaL-like domain-containing protein" evidence="1">
    <location>
        <begin position="25"/>
        <end position="345"/>
    </location>
</feature>
<accession>A0A1X6NIT9</accession>
<keyword evidence="1" id="KW-0732">Signal</keyword>
<dbReference type="OrthoDB" id="10010954at2759"/>
<dbReference type="Proteomes" id="UP000218209">
    <property type="component" value="Unassembled WGS sequence"/>
</dbReference>
<name>A0A1X6NIT9_PORUM</name>
<evidence type="ECO:0000313" key="3">
    <source>
        <dbReference type="Proteomes" id="UP000218209"/>
    </source>
</evidence>
<keyword evidence="3" id="KW-1185">Reference proteome</keyword>
<dbReference type="AlphaFoldDB" id="A0A1X6NIT9"/>
<reference evidence="2 3" key="1">
    <citation type="submission" date="2017-03" db="EMBL/GenBank/DDBJ databases">
        <title>WGS assembly of Porphyra umbilicalis.</title>
        <authorList>
            <person name="Brawley S.H."/>
            <person name="Blouin N.A."/>
            <person name="Ficko-Blean E."/>
            <person name="Wheeler G.L."/>
            <person name="Lohr M."/>
            <person name="Goodson H.V."/>
            <person name="Jenkins J.W."/>
            <person name="Blaby-Haas C.E."/>
            <person name="Helliwell K.E."/>
            <person name="Chan C."/>
            <person name="Marriage T."/>
            <person name="Bhattacharya D."/>
            <person name="Klein A.S."/>
            <person name="Badis Y."/>
            <person name="Brodie J."/>
            <person name="Cao Y."/>
            <person name="Collen J."/>
            <person name="Dittami S.M."/>
            <person name="Gachon C.M."/>
            <person name="Green B.R."/>
            <person name="Karpowicz S."/>
            <person name="Kim J.W."/>
            <person name="Kudahl U."/>
            <person name="Lin S."/>
            <person name="Michel G."/>
            <person name="Mittag M."/>
            <person name="Olson B.J."/>
            <person name="Pangilinan J."/>
            <person name="Peng Y."/>
            <person name="Qiu H."/>
            <person name="Shu S."/>
            <person name="Singer J.T."/>
            <person name="Smith A.G."/>
            <person name="Sprecher B.N."/>
            <person name="Wagner V."/>
            <person name="Wang W."/>
            <person name="Wang Z.-Y."/>
            <person name="Yan J."/>
            <person name="Yarish C."/>
            <person name="Zoeuner-Riek S."/>
            <person name="Zhuang Y."/>
            <person name="Zou Y."/>
            <person name="Lindquist E.A."/>
            <person name="Grimwood J."/>
            <person name="Barry K."/>
            <person name="Rokhsar D.S."/>
            <person name="Schmutz J."/>
            <person name="Stiller J.W."/>
            <person name="Grossman A.R."/>
            <person name="Prochnik S.E."/>
        </authorList>
    </citation>
    <scope>NUCLEOTIDE SEQUENCE [LARGE SCALE GENOMIC DNA]</scope>
    <source>
        <strain evidence="2">4086291</strain>
    </source>
</reference>
<feature type="signal peptide" evidence="1">
    <location>
        <begin position="1"/>
        <end position="24"/>
    </location>
</feature>
<protein>
    <recommendedName>
        <fullName evidence="4">SnoaL-like domain-containing protein</fullName>
    </recommendedName>
</protein>
<proteinExistence type="predicted"/>
<feature type="non-terminal residue" evidence="2">
    <location>
        <position position="345"/>
    </location>
</feature>
<evidence type="ECO:0000313" key="2">
    <source>
        <dbReference type="EMBL" id="OSX68525.1"/>
    </source>
</evidence>